<protein>
    <recommendedName>
        <fullName evidence="11">TonB-dependent receptor plug domain-containing protein</fullName>
    </recommendedName>
</protein>
<comment type="subcellular location">
    <subcellularLocation>
        <location evidence="1">Cell outer membrane</location>
        <topology evidence="1">Multi-pass membrane protein</topology>
    </subcellularLocation>
</comment>
<keyword evidence="5" id="KW-0472">Membrane</keyword>
<proteinExistence type="predicted"/>
<gene>
    <name evidence="9" type="ORF">WR25_23228</name>
</gene>
<dbReference type="AlphaFoldDB" id="A0A2A2K7I7"/>
<dbReference type="Gene3D" id="2.40.170.20">
    <property type="entry name" value="TonB-dependent receptor, beta-barrel domain"/>
    <property type="match status" value="1"/>
</dbReference>
<dbReference type="Gene3D" id="2.170.130.10">
    <property type="entry name" value="TonB-dependent receptor, plug domain"/>
    <property type="match status" value="1"/>
</dbReference>
<keyword evidence="10" id="KW-1185">Reference proteome</keyword>
<evidence type="ECO:0000259" key="8">
    <source>
        <dbReference type="Pfam" id="PF07715"/>
    </source>
</evidence>
<dbReference type="Proteomes" id="UP000218231">
    <property type="component" value="Unassembled WGS sequence"/>
</dbReference>
<keyword evidence="6" id="KW-0998">Cell outer membrane</keyword>
<dbReference type="InterPro" id="IPR039426">
    <property type="entry name" value="TonB-dep_rcpt-like"/>
</dbReference>
<accession>A0A2A2K7I7</accession>
<evidence type="ECO:0008006" key="11">
    <source>
        <dbReference type="Google" id="ProtNLM"/>
    </source>
</evidence>
<keyword evidence="3" id="KW-0812">Transmembrane</keyword>
<evidence type="ECO:0000313" key="9">
    <source>
        <dbReference type="EMBL" id="PAV69898.1"/>
    </source>
</evidence>
<evidence type="ECO:0000256" key="6">
    <source>
        <dbReference type="ARBA" id="ARBA00023237"/>
    </source>
</evidence>
<evidence type="ECO:0000313" key="10">
    <source>
        <dbReference type="Proteomes" id="UP000218231"/>
    </source>
</evidence>
<dbReference type="SUPFAM" id="SSF56935">
    <property type="entry name" value="Porins"/>
    <property type="match status" value="1"/>
</dbReference>
<evidence type="ECO:0000256" key="5">
    <source>
        <dbReference type="ARBA" id="ARBA00023136"/>
    </source>
</evidence>
<dbReference type="STRING" id="2018661.A0A2A2K7I7"/>
<keyword evidence="4" id="KW-0798">TonB box</keyword>
<evidence type="ECO:0000259" key="7">
    <source>
        <dbReference type="Pfam" id="PF00593"/>
    </source>
</evidence>
<evidence type="ECO:0000256" key="4">
    <source>
        <dbReference type="ARBA" id="ARBA00023077"/>
    </source>
</evidence>
<feature type="domain" description="TonB-dependent receptor-like beta-barrel" evidence="7">
    <location>
        <begin position="423"/>
        <end position="978"/>
    </location>
</feature>
<evidence type="ECO:0000256" key="2">
    <source>
        <dbReference type="ARBA" id="ARBA00022448"/>
    </source>
</evidence>
<dbReference type="PROSITE" id="PS52016">
    <property type="entry name" value="TONB_DEPENDENT_REC_3"/>
    <property type="match status" value="1"/>
</dbReference>
<dbReference type="InterPro" id="IPR037066">
    <property type="entry name" value="Plug_dom_sf"/>
</dbReference>
<evidence type="ECO:0000256" key="3">
    <source>
        <dbReference type="ARBA" id="ARBA00022692"/>
    </source>
</evidence>
<dbReference type="Pfam" id="PF07715">
    <property type="entry name" value="Plug"/>
    <property type="match status" value="1"/>
</dbReference>
<dbReference type="PANTHER" id="PTHR47234:SF2">
    <property type="entry name" value="TONB-DEPENDENT RECEPTOR"/>
    <property type="match status" value="1"/>
</dbReference>
<dbReference type="InterPro" id="IPR012910">
    <property type="entry name" value="Plug_dom"/>
</dbReference>
<dbReference type="InterPro" id="IPR000531">
    <property type="entry name" value="Beta-barrel_TonB"/>
</dbReference>
<dbReference type="Pfam" id="PF00593">
    <property type="entry name" value="TonB_dep_Rec_b-barrel"/>
    <property type="match status" value="1"/>
</dbReference>
<name>A0A2A2K7I7_9BILA</name>
<sequence length="1019" mass="108710">MGLLACNPRRIMLRLRRRSWHWPQEGNTVIKRSRNIFLVTTILAGTAYAMPAVAQETGGAVASQTTGQTAGAQPDQTAAASTDIVVTGSRIARPDLQASVPVVTIGAERIQDTGASNIQDVLATLPAVGQNVSRTSSNFSNTGNGVATVNLRNLGASRTLVLIDGRRSLGIAGSSAVDVNNIPTDLIERVEVVTGGASAVYGSEAVAGVVNFVLNRKFEGLRVRAQNTISDKGDAPRQYVSITAGHGFADDRGHVAANFSYDNDHGLPSRNRSFSAKDVPNRSSYAAQGLFDVSNPATQTTFSPATGRTFTFDGNNALKGYQGANIDGYNRNGDRLLSVPVERLQGTFLGNYDFSDAFKVYAEGEYVHTNSNASLEPSAIANSGPGAALNFDGSAYAGIPITSPYVPAAVRAAAIANGTNVIQFRRRSNDIFSRSNQNDRDFYRGVLGVKGDIGGSGKWSYDLYYEHSQSRDHTTAQAIYTPNYGAALSNEIGPDGQVRCSNAAARAAGCVPINIFGYNTASAAASRFLQTYTGPTTNVTLVDGNVVQLKNGSNVTFDYLAKVNQDVVSGSISGNLFSLWGGPVAVAFGGEYRHEKSSEVFDPFTQAGLSSGNQITNTQGQFNVKEGFVEVVAPIVEDRPGLHYLGIEGAARYADYSTIGGVWSFKAGATYAPTADIRFRGVFARATRAPNIGELFASLSQTFPAVNDPCDQAQGNGDGAKTVPLPAGCSAIPGIAATVASRGSFQYSTSQIQTIDGLLGGNRNLKQETADTITAGAVITPTMIRNFSLTVDYYRIKVKNAIGIIGQQVSVSQCFTGGQPLFCNNVIRDANGFITRVNALNLNTGSYLVSGLDVEGRYSIPLGGTRLDIDVLYNHRFDQQQTPFPGGPVQNELGQANCYSCGRLGSGFKDRVTGNFTLGTERYQLNYRVDYLGPLKDNLDGSTTVITPIPAYWYHNVQGKIAVGEGRKMELYVGVNNLFDKKPPMFGDTNPVTWPGTQTVADTYDLYGRMFYAGATIKF</sequence>
<feature type="domain" description="TonB-dependent receptor plug" evidence="8">
    <location>
        <begin position="98"/>
        <end position="209"/>
    </location>
</feature>
<evidence type="ECO:0000256" key="1">
    <source>
        <dbReference type="ARBA" id="ARBA00004571"/>
    </source>
</evidence>
<dbReference type="EMBL" id="LIAE01009408">
    <property type="protein sequence ID" value="PAV69898.1"/>
    <property type="molecule type" value="Genomic_DNA"/>
</dbReference>
<reference evidence="9 10" key="1">
    <citation type="journal article" date="2017" name="Curr. Biol.">
        <title>Genome architecture and evolution of a unichromosomal asexual nematode.</title>
        <authorList>
            <person name="Fradin H."/>
            <person name="Zegar C."/>
            <person name="Gutwein M."/>
            <person name="Lucas J."/>
            <person name="Kovtun M."/>
            <person name="Corcoran D."/>
            <person name="Baugh L.R."/>
            <person name="Kiontke K."/>
            <person name="Gunsalus K."/>
            <person name="Fitch D.H."/>
            <person name="Piano F."/>
        </authorList>
    </citation>
    <scope>NUCLEOTIDE SEQUENCE [LARGE SCALE GENOMIC DNA]</scope>
    <source>
        <strain evidence="9">PF1309</strain>
    </source>
</reference>
<dbReference type="OrthoDB" id="10059063at2759"/>
<keyword evidence="2" id="KW-0813">Transport</keyword>
<dbReference type="PANTHER" id="PTHR47234">
    <property type="match status" value="1"/>
</dbReference>
<comment type="caution">
    <text evidence="9">The sequence shown here is derived from an EMBL/GenBank/DDBJ whole genome shotgun (WGS) entry which is preliminary data.</text>
</comment>
<dbReference type="InterPro" id="IPR036942">
    <property type="entry name" value="Beta-barrel_TonB_sf"/>
</dbReference>
<organism evidence="9 10">
    <name type="scientific">Diploscapter pachys</name>
    <dbReference type="NCBI Taxonomy" id="2018661"/>
    <lineage>
        <taxon>Eukaryota</taxon>
        <taxon>Metazoa</taxon>
        <taxon>Ecdysozoa</taxon>
        <taxon>Nematoda</taxon>
        <taxon>Chromadorea</taxon>
        <taxon>Rhabditida</taxon>
        <taxon>Rhabditina</taxon>
        <taxon>Rhabditomorpha</taxon>
        <taxon>Rhabditoidea</taxon>
        <taxon>Rhabditidae</taxon>
        <taxon>Diploscapter</taxon>
    </lineage>
</organism>